<reference evidence="2" key="1">
    <citation type="submission" date="2015-04" db="EMBL/GenBank/DDBJ databases">
        <authorList>
            <person name="Mushtaq Mamoona"/>
        </authorList>
    </citation>
    <scope>NUCLEOTIDE SEQUENCE [LARGE SCALE GENOMIC DNA]</scope>
    <source>
        <strain evidence="2">AN4859/03</strain>
    </source>
</reference>
<dbReference type="OrthoDB" id="308659at2"/>
<dbReference type="EMBL" id="CVLB01000001">
    <property type="protein sequence ID" value="CRF34015.1"/>
    <property type="molecule type" value="Genomic_DNA"/>
</dbReference>
<proteinExistence type="predicted"/>
<accession>A0A0G4K8B9</accession>
<keyword evidence="2" id="KW-1185">Reference proteome</keyword>
<dbReference type="Proteomes" id="UP000043763">
    <property type="component" value="Unassembled WGS sequence"/>
</dbReference>
<gene>
    <name evidence="1" type="ORF">BRSU_1820</name>
</gene>
<dbReference type="RefSeq" id="WP_048594994.1">
    <property type="nucleotide sequence ID" value="NZ_CVLB01000001.1"/>
</dbReference>
<name>A0A0G4K8B9_9SPIR</name>
<evidence type="ECO:0000313" key="2">
    <source>
        <dbReference type="Proteomes" id="UP000043763"/>
    </source>
</evidence>
<organism evidence="1 2">
    <name type="scientific">Brachyspira suanatina</name>
    <dbReference type="NCBI Taxonomy" id="381802"/>
    <lineage>
        <taxon>Bacteria</taxon>
        <taxon>Pseudomonadati</taxon>
        <taxon>Spirochaetota</taxon>
        <taxon>Spirochaetia</taxon>
        <taxon>Brachyspirales</taxon>
        <taxon>Brachyspiraceae</taxon>
        <taxon>Brachyspira</taxon>
    </lineage>
</organism>
<evidence type="ECO:0000313" key="1">
    <source>
        <dbReference type="EMBL" id="CRF34015.1"/>
    </source>
</evidence>
<sequence>MKKLFFCLFLIFINSLFLFSKEAIERDLSYNPNFNSSKFKDWLLVATFNGDNVPTLQFIEKTENQYWQINNEDTKEYMYKGKNSKAGMFFISSMTYYQYRGYNPLYTEKRNIDNANMMKRFYFYRFTGKGGGIIYLDNTLVAIDIYTKYVYIYGVPVEEEKVFGVDVPKRWGPSDTVNYKGSILPFYKYDPVGHVQEDGTIVLYDFYLNSFLDKENRYQPLYNSKYIYK</sequence>
<protein>
    <submittedName>
        <fullName evidence="1">Uncharacterized protein</fullName>
    </submittedName>
</protein>
<dbReference type="AlphaFoldDB" id="A0A0G4K8B9"/>